<evidence type="ECO:0000256" key="9">
    <source>
        <dbReference type="ARBA" id="ARBA00023286"/>
    </source>
</evidence>
<evidence type="ECO:0000256" key="7">
    <source>
        <dbReference type="ARBA" id="ARBA00023170"/>
    </source>
</evidence>
<evidence type="ECO:0000256" key="10">
    <source>
        <dbReference type="ARBA" id="ARBA00023303"/>
    </source>
</evidence>
<evidence type="ECO:0000256" key="6">
    <source>
        <dbReference type="ARBA" id="ARBA00023136"/>
    </source>
</evidence>
<evidence type="ECO:0000256" key="3">
    <source>
        <dbReference type="ARBA" id="ARBA00022692"/>
    </source>
</evidence>
<keyword evidence="2" id="KW-0813">Transport</keyword>
<dbReference type="AlphaFoldDB" id="A0A804IY63"/>
<organism evidence="14 15">
    <name type="scientific">Musa acuminata subsp. malaccensis</name>
    <name type="common">Wild banana</name>
    <name type="synonym">Musa malaccensis</name>
    <dbReference type="NCBI Taxonomy" id="214687"/>
    <lineage>
        <taxon>Eukaryota</taxon>
        <taxon>Viridiplantae</taxon>
        <taxon>Streptophyta</taxon>
        <taxon>Embryophyta</taxon>
        <taxon>Tracheophyta</taxon>
        <taxon>Spermatophyta</taxon>
        <taxon>Magnoliopsida</taxon>
        <taxon>Liliopsida</taxon>
        <taxon>Zingiberales</taxon>
        <taxon>Musaceae</taxon>
        <taxon>Musa</taxon>
    </lineage>
</organism>
<dbReference type="InParanoid" id="A0A804IY63"/>
<keyword evidence="4 11" id="KW-1133">Transmembrane helix</keyword>
<feature type="transmembrane region" description="Helical" evidence="11">
    <location>
        <begin position="647"/>
        <end position="674"/>
    </location>
</feature>
<dbReference type="InterPro" id="IPR001828">
    <property type="entry name" value="ANF_lig-bd_rcpt"/>
</dbReference>
<evidence type="ECO:0000259" key="12">
    <source>
        <dbReference type="SMART" id="SM00079"/>
    </source>
</evidence>
<dbReference type="EnsemblPlants" id="Ma04_t37450.1">
    <property type="protein sequence ID" value="Ma04_p37450.1"/>
    <property type="gene ID" value="Ma04_g37450"/>
</dbReference>
<keyword evidence="3 11" id="KW-0812">Transmembrane</keyword>
<feature type="domain" description="Ionotropic glutamate receptor C-terminal" evidence="12">
    <location>
        <begin position="312"/>
        <end position="625"/>
    </location>
</feature>
<dbReference type="Proteomes" id="UP000012960">
    <property type="component" value="Unplaced"/>
</dbReference>
<protein>
    <submittedName>
        <fullName evidence="13">(wild Malaysian banana) hypothetical protein</fullName>
    </submittedName>
</protein>
<evidence type="ECO:0000256" key="8">
    <source>
        <dbReference type="ARBA" id="ARBA00023180"/>
    </source>
</evidence>
<name>A0A804IY63_MUSAM</name>
<dbReference type="OMA" id="PERSAWM"/>
<dbReference type="GO" id="GO:0038023">
    <property type="term" value="F:signaling receptor activity"/>
    <property type="evidence" value="ECO:0000318"/>
    <property type="project" value="GO_Central"/>
</dbReference>
<dbReference type="SUPFAM" id="SSF53850">
    <property type="entry name" value="Periplasmic binding protein-like II"/>
    <property type="match status" value="1"/>
</dbReference>
<keyword evidence="9" id="KW-1071">Ligand-gated ion channel</keyword>
<evidence type="ECO:0000256" key="2">
    <source>
        <dbReference type="ARBA" id="ARBA00022448"/>
    </source>
</evidence>
<proteinExistence type="predicted"/>
<keyword evidence="10" id="KW-0407">Ion channel</keyword>
<dbReference type="Gene3D" id="3.40.190.10">
    <property type="entry name" value="Periplasmic binding protein-like II"/>
    <property type="match status" value="2"/>
</dbReference>
<feature type="transmembrane region" description="Helical" evidence="11">
    <location>
        <begin position="418"/>
        <end position="436"/>
    </location>
</feature>
<reference evidence="14" key="2">
    <citation type="submission" date="2021-05" db="UniProtKB">
        <authorList>
            <consortium name="EnsemblPlants"/>
        </authorList>
    </citation>
    <scope>IDENTIFICATION</scope>
    <source>
        <strain evidence="14">subsp. malaccensis</strain>
    </source>
</reference>
<keyword evidence="15" id="KW-1185">Reference proteome</keyword>
<evidence type="ECO:0000256" key="11">
    <source>
        <dbReference type="SAM" id="Phobius"/>
    </source>
</evidence>
<dbReference type="InterPro" id="IPR028082">
    <property type="entry name" value="Peripla_BP_I"/>
</dbReference>
<dbReference type="EMBL" id="HG996469">
    <property type="protein sequence ID" value="CAG1844547.1"/>
    <property type="molecule type" value="Genomic_DNA"/>
</dbReference>
<evidence type="ECO:0000313" key="13">
    <source>
        <dbReference type="EMBL" id="CAG1844547.1"/>
    </source>
</evidence>
<dbReference type="GO" id="GO:0015276">
    <property type="term" value="F:ligand-gated monoatomic ion channel activity"/>
    <property type="evidence" value="ECO:0000318"/>
    <property type="project" value="GO_Central"/>
</dbReference>
<dbReference type="SUPFAM" id="SSF53822">
    <property type="entry name" value="Periplasmic binding protein-like I"/>
    <property type="match status" value="1"/>
</dbReference>
<sequence length="718" mass="79964">MEIAAQHFNSSSSPIFLGVSELNSSDPFEVITRGSTLIPLVSWISCFFVANGMHACVCGFAAKDLISWGADAIIGIGTWPEVATVLSLAATPTWSSTMPFVVQMSYPATGEVRCLAAIIRSFNWRRVIVIYEKDIYGSSSGVLALFSDALRDSGSQIDYHIAFPPLRTVSNATDMIRRTLTGIPRQLSKVFVLIRSSLELTVELFEQANDMGMMAKDHVWIVNDDVTALLDSTLTPSFISSYMQGVIGISTYFNTTTSSYHAFSSDFRRRFKQEYELKGEHLFEPGRHAVGAYDAVHAIANAAAAIATKAETGSVTTLQDGKLQPTGFCMDVFREILKHLDYDLIYEFEAFNGSYDDLVNKVFLQEVDAVVGDITILAKRAVNATFTEPFLSSGLSMLVPVKPNHTPWMLTKPFTKEVWFLILATLVYTGGVVWYLERESNPEFHGTPWVQLGATLWLILSSIFFAHDRVYSYYTKTVVIVWLVVVLILTTSFTANLSSILIIEKLEPVPPGGRVGCDGDSFVLKYLQQVLLYNNSRIETIGEPEEYVKAFKSGNITAAYLETPYLRVFLSQHQDFSVTGETHRLGGLGFVFPKHSLLADDFSEVILQLAENGRLKELENKWFTFTLSNSPPLDDKRERDSLGLDCFWALFLFTGCTSTIVLLLNGTGTSVAVLRRSFMVLWRSTRNLSPREGLELPKLVPISSHQEDNHHANTTDIV</sequence>
<dbReference type="Gramene" id="Ma04_t37450.1">
    <property type="protein sequence ID" value="Ma04_p37450.1"/>
    <property type="gene ID" value="Ma04_g37450"/>
</dbReference>
<feature type="transmembrane region" description="Helical" evidence="11">
    <location>
        <begin position="478"/>
        <end position="503"/>
    </location>
</feature>
<accession>A0A804IY63</accession>
<dbReference type="GO" id="GO:0005886">
    <property type="term" value="C:plasma membrane"/>
    <property type="evidence" value="ECO:0000318"/>
    <property type="project" value="GO_Central"/>
</dbReference>
<keyword evidence="6 11" id="KW-0472">Membrane</keyword>
<dbReference type="Pfam" id="PF01094">
    <property type="entry name" value="ANF_receptor"/>
    <property type="match status" value="1"/>
</dbReference>
<dbReference type="Gene3D" id="1.10.287.70">
    <property type="match status" value="1"/>
</dbReference>
<feature type="transmembrane region" description="Helical" evidence="11">
    <location>
        <begin position="448"/>
        <end position="466"/>
    </location>
</feature>
<dbReference type="Gene3D" id="3.40.50.2300">
    <property type="match status" value="1"/>
</dbReference>
<dbReference type="SMART" id="SM00079">
    <property type="entry name" value="PBPe"/>
    <property type="match status" value="1"/>
</dbReference>
<keyword evidence="8" id="KW-0325">Glycoprotein</keyword>
<keyword evidence="5" id="KW-0406">Ion transport</keyword>
<dbReference type="PANTHER" id="PTHR18966">
    <property type="entry name" value="IONOTROPIC GLUTAMATE RECEPTOR"/>
    <property type="match status" value="1"/>
</dbReference>
<evidence type="ECO:0000256" key="4">
    <source>
        <dbReference type="ARBA" id="ARBA00022989"/>
    </source>
</evidence>
<dbReference type="InterPro" id="IPR001320">
    <property type="entry name" value="Iontro_rcpt_C"/>
</dbReference>
<evidence type="ECO:0000256" key="5">
    <source>
        <dbReference type="ARBA" id="ARBA00023065"/>
    </source>
</evidence>
<keyword evidence="7" id="KW-0675">Receptor</keyword>
<evidence type="ECO:0000313" key="14">
    <source>
        <dbReference type="EnsemblPlants" id="Ma04_p37450.1"/>
    </source>
</evidence>
<evidence type="ECO:0000313" key="15">
    <source>
        <dbReference type="Proteomes" id="UP000012960"/>
    </source>
</evidence>
<gene>
    <name evidence="13" type="ORF">GSMUA_143420.1</name>
</gene>
<evidence type="ECO:0000256" key="1">
    <source>
        <dbReference type="ARBA" id="ARBA00004141"/>
    </source>
</evidence>
<reference evidence="13" key="1">
    <citation type="submission" date="2021-03" db="EMBL/GenBank/DDBJ databases">
        <authorList>
            <consortium name="Genoscope - CEA"/>
            <person name="William W."/>
        </authorList>
    </citation>
    <scope>NUCLEOTIDE SEQUENCE</scope>
    <source>
        <strain evidence="13">Doubled-haploid Pahang</strain>
    </source>
</reference>
<dbReference type="Pfam" id="PF00060">
    <property type="entry name" value="Lig_chan"/>
    <property type="match status" value="1"/>
</dbReference>
<dbReference type="FunFam" id="3.40.50.2300:FF:000188">
    <property type="entry name" value="Glutamate receptor"/>
    <property type="match status" value="1"/>
</dbReference>
<dbReference type="InterPro" id="IPR015683">
    <property type="entry name" value="Ionotropic_Glu_rcpt"/>
</dbReference>
<comment type="subcellular location">
    <subcellularLocation>
        <location evidence="1">Membrane</location>
        <topology evidence="1">Multi-pass membrane protein</topology>
    </subcellularLocation>
</comment>